<dbReference type="OrthoDB" id="280306at2"/>
<feature type="domain" description="MoxR-vWA-beta-propeller ternary system" evidence="1">
    <location>
        <begin position="4"/>
        <end position="194"/>
    </location>
</feature>
<gene>
    <name evidence="2" type="ORF">PX52LOC_06706</name>
</gene>
<organism evidence="2 3">
    <name type="scientific">Limnoglobus roseus</name>
    <dbReference type="NCBI Taxonomy" id="2598579"/>
    <lineage>
        <taxon>Bacteria</taxon>
        <taxon>Pseudomonadati</taxon>
        <taxon>Planctomycetota</taxon>
        <taxon>Planctomycetia</taxon>
        <taxon>Gemmatales</taxon>
        <taxon>Gemmataceae</taxon>
        <taxon>Limnoglobus</taxon>
    </lineage>
</organism>
<sequence length="204" mass="22173">MPSFVDWLRRVVLMGESVQDAPPVLTESDRAAALPILRASFDRHLLEVAGPPLVFDAATAVWAAEALAAACWELVAGDVGESAAGREPRTPGEHLTADVLLRFLPPVYRRAKARDAAGPLARRLETMLRRWPLSGVLLDLDGSPTTPSDFAGHPGLQLLYAERLVANPRSGWLPPAGPGRDWAERIFEERGRPLPREPTGDVPL</sequence>
<dbReference type="InterPro" id="IPR045549">
    <property type="entry name" value="bpX4"/>
</dbReference>
<name>A0A5C1AL10_9BACT</name>
<dbReference type="RefSeq" id="WP_149114001.1">
    <property type="nucleotide sequence ID" value="NZ_CP042425.1"/>
</dbReference>
<dbReference type="Proteomes" id="UP000324974">
    <property type="component" value="Chromosome"/>
</dbReference>
<accession>A0A5C1AL10</accession>
<dbReference type="Pfam" id="PF19920">
    <property type="entry name" value="bpX4"/>
    <property type="match status" value="1"/>
</dbReference>
<dbReference type="KEGG" id="lrs:PX52LOC_06706"/>
<evidence type="ECO:0000259" key="1">
    <source>
        <dbReference type="Pfam" id="PF19920"/>
    </source>
</evidence>
<protein>
    <recommendedName>
        <fullName evidence="1">MoxR-vWA-beta-propeller ternary system domain-containing protein</fullName>
    </recommendedName>
</protein>
<reference evidence="3" key="1">
    <citation type="submission" date="2019-08" db="EMBL/GenBank/DDBJ databases">
        <title>Limnoglobus roseus gen. nov., sp. nov., a novel freshwater planctomycete with a giant genome from the family Gemmataceae.</title>
        <authorList>
            <person name="Kulichevskaya I.S."/>
            <person name="Naumoff D.G."/>
            <person name="Miroshnikov K."/>
            <person name="Ivanova A."/>
            <person name="Philippov D.A."/>
            <person name="Hakobyan A."/>
            <person name="Rijpstra I.C."/>
            <person name="Sinninghe Damste J.S."/>
            <person name="Liesack W."/>
            <person name="Dedysh S.N."/>
        </authorList>
    </citation>
    <scope>NUCLEOTIDE SEQUENCE [LARGE SCALE GENOMIC DNA]</scope>
    <source>
        <strain evidence="3">PX52</strain>
    </source>
</reference>
<keyword evidence="3" id="KW-1185">Reference proteome</keyword>
<proteinExistence type="predicted"/>
<evidence type="ECO:0000313" key="3">
    <source>
        <dbReference type="Proteomes" id="UP000324974"/>
    </source>
</evidence>
<dbReference type="AlphaFoldDB" id="A0A5C1AL10"/>
<dbReference type="EMBL" id="CP042425">
    <property type="protein sequence ID" value="QEL19630.1"/>
    <property type="molecule type" value="Genomic_DNA"/>
</dbReference>
<evidence type="ECO:0000313" key="2">
    <source>
        <dbReference type="EMBL" id="QEL19630.1"/>
    </source>
</evidence>